<evidence type="ECO:0000256" key="1">
    <source>
        <dbReference type="SAM" id="SignalP"/>
    </source>
</evidence>
<dbReference type="AlphaFoldDB" id="A0AAD5U4B3"/>
<keyword evidence="3" id="KW-1185">Reference proteome</keyword>
<protein>
    <submittedName>
        <fullName evidence="2">Uncharacterized protein</fullName>
    </submittedName>
</protein>
<dbReference type="Proteomes" id="UP001211065">
    <property type="component" value="Unassembled WGS sequence"/>
</dbReference>
<keyword evidence="1" id="KW-0732">Signal</keyword>
<comment type="caution">
    <text evidence="2">The sequence shown here is derived from an EMBL/GenBank/DDBJ whole genome shotgun (WGS) entry which is preliminary data.</text>
</comment>
<dbReference type="Gene3D" id="1.10.1280.10">
    <property type="entry name" value="Di-copper center containing domain from catechol oxidase"/>
    <property type="match status" value="1"/>
</dbReference>
<feature type="chain" id="PRO_5042274170" evidence="1">
    <location>
        <begin position="20"/>
        <end position="634"/>
    </location>
</feature>
<reference evidence="2" key="1">
    <citation type="submission" date="2020-05" db="EMBL/GenBank/DDBJ databases">
        <title>Phylogenomic resolution of chytrid fungi.</title>
        <authorList>
            <person name="Stajich J.E."/>
            <person name="Amses K."/>
            <person name="Simmons R."/>
            <person name="Seto K."/>
            <person name="Myers J."/>
            <person name="Bonds A."/>
            <person name="Quandt C.A."/>
            <person name="Barry K."/>
            <person name="Liu P."/>
            <person name="Grigoriev I."/>
            <person name="Longcore J.E."/>
            <person name="James T.Y."/>
        </authorList>
    </citation>
    <scope>NUCLEOTIDE SEQUENCE</scope>
    <source>
        <strain evidence="2">JEL0476</strain>
    </source>
</reference>
<evidence type="ECO:0000313" key="3">
    <source>
        <dbReference type="Proteomes" id="UP001211065"/>
    </source>
</evidence>
<gene>
    <name evidence="2" type="ORF">HK099_003570</name>
</gene>
<proteinExistence type="predicted"/>
<feature type="signal peptide" evidence="1">
    <location>
        <begin position="1"/>
        <end position="19"/>
    </location>
</feature>
<evidence type="ECO:0000313" key="2">
    <source>
        <dbReference type="EMBL" id="KAJ3221369.1"/>
    </source>
</evidence>
<dbReference type="SUPFAM" id="SSF48056">
    <property type="entry name" value="Di-copper centre-containing domain"/>
    <property type="match status" value="1"/>
</dbReference>
<sequence length="634" mass="69219">MKFFTLSALLAVSAATVATQYGYEKCDFTCMRKETSDLTEVEWNNLNTALEKFKSSNPDAYKELLDLQTKYIDENEIAKNLPRLRVWLAEFENHLNKIDPSVCLPYFDQSRYYSNVLEAPACSKVPGKRNSDPKPYEIASPEVVASLQYDCLSAPNPYEKYSNEYSVYEALANSAVGGDAVTNNAANDFLTVMRWAGSDYHWSNFQTIYTVHTKGDNSKQYGEYDLDTEVGYGKKVRDCLDTRDLCYGYVLAGTPSSGKKDKAVEGTATLETKDTQAAAVSTAETADASTSEAVAISTASPTTEAAKSTKSESKVTTAAVTTSTTSAASATATVATGCVRSSAVWAAALDDAAWKKLEVNITAEFALQNLFTKKTELAGFYYDLAREWLSAELNQKSNAGASAVTLESQKKTFNFLKESFSLPAKADTNSTQVFDTSVLGDLYKVLVNYNSGKDEKAAACSTATSSAAQAVTSVTSTSTATSTTTTKPTYVAVYPSKYVSYKPTPVPASYYPTGYLAPQKKPTLCPVNQYLSYYSGYKAVDTKKYPDTNYDYSALPSNLAHYVKECVNRQEYVAALLKNGTYPDAKKPIAVVYNDERPYTGVKLLEVKPEEAKSSSNKVIVNLFMLGLGILVFL</sequence>
<dbReference type="InterPro" id="IPR008922">
    <property type="entry name" value="Di-copper_centre_dom_sf"/>
</dbReference>
<dbReference type="EMBL" id="JADGJW010000234">
    <property type="protein sequence ID" value="KAJ3221369.1"/>
    <property type="molecule type" value="Genomic_DNA"/>
</dbReference>
<name>A0AAD5U4B3_9FUNG</name>
<organism evidence="2 3">
    <name type="scientific">Clydaea vesicula</name>
    <dbReference type="NCBI Taxonomy" id="447962"/>
    <lineage>
        <taxon>Eukaryota</taxon>
        <taxon>Fungi</taxon>
        <taxon>Fungi incertae sedis</taxon>
        <taxon>Chytridiomycota</taxon>
        <taxon>Chytridiomycota incertae sedis</taxon>
        <taxon>Chytridiomycetes</taxon>
        <taxon>Lobulomycetales</taxon>
        <taxon>Lobulomycetaceae</taxon>
        <taxon>Clydaea</taxon>
    </lineage>
</organism>
<accession>A0AAD5U4B3</accession>